<reference evidence="1" key="1">
    <citation type="journal article" date="2020" name="Stud. Mycol.">
        <title>101 Dothideomycetes genomes: a test case for predicting lifestyles and emergence of pathogens.</title>
        <authorList>
            <person name="Haridas S."/>
            <person name="Albert R."/>
            <person name="Binder M."/>
            <person name="Bloem J."/>
            <person name="Labutti K."/>
            <person name="Salamov A."/>
            <person name="Andreopoulos B."/>
            <person name="Baker S."/>
            <person name="Barry K."/>
            <person name="Bills G."/>
            <person name="Bluhm B."/>
            <person name="Cannon C."/>
            <person name="Castanera R."/>
            <person name="Culley D."/>
            <person name="Daum C."/>
            <person name="Ezra D."/>
            <person name="Gonzalez J."/>
            <person name="Henrissat B."/>
            <person name="Kuo A."/>
            <person name="Liang C."/>
            <person name="Lipzen A."/>
            <person name="Lutzoni F."/>
            <person name="Magnuson J."/>
            <person name="Mondo S."/>
            <person name="Nolan M."/>
            <person name="Ohm R."/>
            <person name="Pangilinan J."/>
            <person name="Park H.-J."/>
            <person name="Ramirez L."/>
            <person name="Alfaro M."/>
            <person name="Sun H."/>
            <person name="Tritt A."/>
            <person name="Yoshinaga Y."/>
            <person name="Zwiers L.-H."/>
            <person name="Turgeon B."/>
            <person name="Goodwin S."/>
            <person name="Spatafora J."/>
            <person name="Crous P."/>
            <person name="Grigoriev I."/>
        </authorList>
    </citation>
    <scope>NUCLEOTIDE SEQUENCE</scope>
    <source>
        <strain evidence="1">CBS 525.71</strain>
    </source>
</reference>
<evidence type="ECO:0000313" key="2">
    <source>
        <dbReference type="Proteomes" id="UP000799754"/>
    </source>
</evidence>
<dbReference type="EMBL" id="MU006705">
    <property type="protein sequence ID" value="KAF2631340.1"/>
    <property type="molecule type" value="Genomic_DNA"/>
</dbReference>
<gene>
    <name evidence="1" type="ORF">BU25DRAFT_320872</name>
</gene>
<protein>
    <submittedName>
        <fullName evidence="1">Uncharacterized protein</fullName>
    </submittedName>
</protein>
<sequence>RKRGIPVLAYPTCDTASPVSLSLFFKCNESRAQATLCLQSSLFIHGFDDAQTFILQYDANNLIPGVISLGPANISLPQARLDEIARHGSPQIRTLSLALREVCPVWCSPSSGPLTPRPGHETALYQLAKLAQAAELHILFDYSWLRRETHAIFQRLIDHPEQLSSFPVRYHTGQYRRADWTVFRPLSDVDPPPAYAESSKRPRQVSTPTSSSYPQKRILLSPYIPTSPTEKDSIATPNAKLGNTHDKDGSQDYLPAASAADLQYIVEKTVESILPSMLDSLLPTLLPRITLSQDVARRIEGELGSIYAHTLSHANYLRNTADAELFDAVTELERAADSKLEEFREECDGVVEDVRERVAQKGYEVCDDVRESLDIFKCEEKVSLERERE</sequence>
<dbReference type="Proteomes" id="UP000799754">
    <property type="component" value="Unassembled WGS sequence"/>
</dbReference>
<name>A0ACB6SAM9_9PLEO</name>
<keyword evidence="2" id="KW-1185">Reference proteome</keyword>
<feature type="non-terminal residue" evidence="1">
    <location>
        <position position="1"/>
    </location>
</feature>
<comment type="caution">
    <text evidence="1">The sequence shown here is derived from an EMBL/GenBank/DDBJ whole genome shotgun (WGS) entry which is preliminary data.</text>
</comment>
<evidence type="ECO:0000313" key="1">
    <source>
        <dbReference type="EMBL" id="KAF2631340.1"/>
    </source>
</evidence>
<organism evidence="1 2">
    <name type="scientific">Macroventuria anomochaeta</name>
    <dbReference type="NCBI Taxonomy" id="301207"/>
    <lineage>
        <taxon>Eukaryota</taxon>
        <taxon>Fungi</taxon>
        <taxon>Dikarya</taxon>
        <taxon>Ascomycota</taxon>
        <taxon>Pezizomycotina</taxon>
        <taxon>Dothideomycetes</taxon>
        <taxon>Pleosporomycetidae</taxon>
        <taxon>Pleosporales</taxon>
        <taxon>Pleosporineae</taxon>
        <taxon>Didymellaceae</taxon>
        <taxon>Macroventuria</taxon>
    </lineage>
</organism>
<accession>A0ACB6SAM9</accession>
<feature type="non-terminal residue" evidence="1">
    <location>
        <position position="389"/>
    </location>
</feature>
<proteinExistence type="predicted"/>